<dbReference type="GO" id="GO:0048254">
    <property type="term" value="P:snoRNA localization"/>
    <property type="evidence" value="ECO:0007669"/>
    <property type="project" value="TreeGrafter"/>
</dbReference>
<dbReference type="AlphaFoldDB" id="A0A6A6GAQ1"/>
<dbReference type="PANTHER" id="PTHR13483:SF11">
    <property type="entry name" value="ZINC FINGER HIT DOMAIN-CONTAINING PROTEIN 3"/>
    <property type="match status" value="1"/>
</dbReference>
<dbReference type="GO" id="GO:0000492">
    <property type="term" value="P:box C/D snoRNP assembly"/>
    <property type="evidence" value="ECO:0007669"/>
    <property type="project" value="TreeGrafter"/>
</dbReference>
<evidence type="ECO:0000256" key="4">
    <source>
        <dbReference type="PROSITE-ProRule" id="PRU00453"/>
    </source>
</evidence>
<evidence type="ECO:0000256" key="2">
    <source>
        <dbReference type="ARBA" id="ARBA00022771"/>
    </source>
</evidence>
<proteinExistence type="predicted"/>
<dbReference type="PANTHER" id="PTHR13483">
    <property type="entry name" value="BOX C_D SNORNA PROTEIN 1-RELATED"/>
    <property type="match status" value="1"/>
</dbReference>
<dbReference type="InterPro" id="IPR013087">
    <property type="entry name" value="Znf_C2H2_type"/>
</dbReference>
<dbReference type="InterPro" id="IPR007529">
    <property type="entry name" value="Znf_HIT"/>
</dbReference>
<name>A0A6A6GAQ1_9PEZI</name>
<dbReference type="GO" id="GO:0005634">
    <property type="term" value="C:nucleus"/>
    <property type="evidence" value="ECO:0007669"/>
    <property type="project" value="TreeGrafter"/>
</dbReference>
<gene>
    <name evidence="7" type="ORF">BDZ85DRAFT_200091</name>
</gene>
<sequence length="183" mass="19906">MTAVQCGVCLEQPSKYRCPSCDIRYCSIPCYKKHKVDHAAAAEGTSASTPQQDLATPNPLPGTRPRLPGQTRAIDFTGFENDTVLLDLLKKDPSLRVKLQSIFGFTLEPPPGQRGGRGGFRGRGRGSRFNGPSHSGPWTQAKGNAEALQKLRSFRDEDEDGSVAEFVRLVGLRFGDGSREQGT</sequence>
<organism evidence="7 8">
    <name type="scientific">Elsinoe ampelina</name>
    <dbReference type="NCBI Taxonomy" id="302913"/>
    <lineage>
        <taxon>Eukaryota</taxon>
        <taxon>Fungi</taxon>
        <taxon>Dikarya</taxon>
        <taxon>Ascomycota</taxon>
        <taxon>Pezizomycotina</taxon>
        <taxon>Dothideomycetes</taxon>
        <taxon>Dothideomycetidae</taxon>
        <taxon>Myriangiales</taxon>
        <taxon>Elsinoaceae</taxon>
        <taxon>Elsinoe</taxon>
    </lineage>
</organism>
<evidence type="ECO:0000256" key="5">
    <source>
        <dbReference type="SAM" id="MobiDB-lite"/>
    </source>
</evidence>
<feature type="region of interest" description="Disordered" evidence="5">
    <location>
        <begin position="42"/>
        <end position="66"/>
    </location>
</feature>
<feature type="domain" description="HIT-type" evidence="6">
    <location>
        <begin position="6"/>
        <end position="39"/>
    </location>
</feature>
<dbReference type="GO" id="GO:0008270">
    <property type="term" value="F:zinc ion binding"/>
    <property type="evidence" value="ECO:0007669"/>
    <property type="project" value="UniProtKB-UniRule"/>
</dbReference>
<dbReference type="Proteomes" id="UP000799538">
    <property type="component" value="Unassembled WGS sequence"/>
</dbReference>
<feature type="compositionally biased region" description="Polar residues" evidence="5">
    <location>
        <begin position="45"/>
        <end position="55"/>
    </location>
</feature>
<dbReference type="Pfam" id="PF04438">
    <property type="entry name" value="zf-HIT"/>
    <property type="match status" value="1"/>
</dbReference>
<feature type="region of interest" description="Disordered" evidence="5">
    <location>
        <begin position="108"/>
        <end position="142"/>
    </location>
</feature>
<evidence type="ECO:0000313" key="7">
    <source>
        <dbReference type="EMBL" id="KAF2222460.1"/>
    </source>
</evidence>
<dbReference type="GO" id="GO:0000463">
    <property type="term" value="P:maturation of LSU-rRNA from tricistronic rRNA transcript (SSU-rRNA, 5.8S rRNA, LSU-rRNA)"/>
    <property type="evidence" value="ECO:0007669"/>
    <property type="project" value="TreeGrafter"/>
</dbReference>
<accession>A0A6A6GAQ1</accession>
<keyword evidence="8" id="KW-1185">Reference proteome</keyword>
<evidence type="ECO:0000259" key="6">
    <source>
        <dbReference type="PROSITE" id="PS51083"/>
    </source>
</evidence>
<keyword evidence="3" id="KW-0862">Zinc</keyword>
<dbReference type="PROSITE" id="PS51083">
    <property type="entry name" value="ZF_HIT"/>
    <property type="match status" value="1"/>
</dbReference>
<protein>
    <recommendedName>
        <fullName evidence="6">HIT-type domain-containing protein</fullName>
    </recommendedName>
</protein>
<dbReference type="Gene3D" id="3.30.60.190">
    <property type="match status" value="1"/>
</dbReference>
<keyword evidence="1" id="KW-0479">Metal-binding</keyword>
<evidence type="ECO:0000256" key="3">
    <source>
        <dbReference type="ARBA" id="ARBA00022833"/>
    </source>
</evidence>
<dbReference type="OrthoDB" id="18412at2759"/>
<dbReference type="CDD" id="cd23024">
    <property type="entry name" value="zf-HIT_ZNHIT2-3"/>
    <property type="match status" value="1"/>
</dbReference>
<dbReference type="EMBL" id="ML992508">
    <property type="protein sequence ID" value="KAF2222460.1"/>
    <property type="molecule type" value="Genomic_DNA"/>
</dbReference>
<evidence type="ECO:0000313" key="8">
    <source>
        <dbReference type="Proteomes" id="UP000799538"/>
    </source>
</evidence>
<evidence type="ECO:0000256" key="1">
    <source>
        <dbReference type="ARBA" id="ARBA00022723"/>
    </source>
</evidence>
<keyword evidence="2 4" id="KW-0863">Zinc-finger</keyword>
<dbReference type="InterPro" id="IPR051639">
    <property type="entry name" value="BCD1"/>
</dbReference>
<dbReference type="PROSITE" id="PS00028">
    <property type="entry name" value="ZINC_FINGER_C2H2_1"/>
    <property type="match status" value="1"/>
</dbReference>
<dbReference type="SUPFAM" id="SSF144232">
    <property type="entry name" value="HIT/MYND zinc finger-like"/>
    <property type="match status" value="1"/>
</dbReference>
<dbReference type="GO" id="GO:0070761">
    <property type="term" value="C:pre-snoRNP complex"/>
    <property type="evidence" value="ECO:0007669"/>
    <property type="project" value="TreeGrafter"/>
</dbReference>
<reference evidence="8" key="1">
    <citation type="journal article" date="2020" name="Stud. Mycol.">
        <title>101 Dothideomycetes genomes: A test case for predicting lifestyles and emergence of pathogens.</title>
        <authorList>
            <person name="Haridas S."/>
            <person name="Albert R."/>
            <person name="Binder M."/>
            <person name="Bloem J."/>
            <person name="LaButti K."/>
            <person name="Salamov A."/>
            <person name="Andreopoulos B."/>
            <person name="Baker S."/>
            <person name="Barry K."/>
            <person name="Bills G."/>
            <person name="Bluhm B."/>
            <person name="Cannon C."/>
            <person name="Castanera R."/>
            <person name="Culley D."/>
            <person name="Daum C."/>
            <person name="Ezra D."/>
            <person name="Gonzalez J."/>
            <person name="Henrissat B."/>
            <person name="Kuo A."/>
            <person name="Liang C."/>
            <person name="Lipzen A."/>
            <person name="Lutzoni F."/>
            <person name="Magnuson J."/>
            <person name="Mondo S."/>
            <person name="Nolan M."/>
            <person name="Ohm R."/>
            <person name="Pangilinan J."/>
            <person name="Park H.-J."/>
            <person name="Ramirez L."/>
            <person name="Alfaro M."/>
            <person name="Sun H."/>
            <person name="Tritt A."/>
            <person name="Yoshinaga Y."/>
            <person name="Zwiers L.-H."/>
            <person name="Turgeon B."/>
            <person name="Goodwin S."/>
            <person name="Spatafora J."/>
            <person name="Crous P."/>
            <person name="Grigoriev I."/>
        </authorList>
    </citation>
    <scope>NUCLEOTIDE SEQUENCE [LARGE SCALE GENOMIC DNA]</scope>
    <source>
        <strain evidence="8">CECT 20119</strain>
    </source>
</reference>